<dbReference type="EMBL" id="CP014864">
    <property type="protein sequence ID" value="AMX02306.1"/>
    <property type="molecule type" value="Genomic_DNA"/>
</dbReference>
<keyword evidence="2" id="KW-1185">Reference proteome</keyword>
<dbReference type="KEGG" id="mthd:A3224_06665"/>
<sequence>MRVGQRFFTDIGYAPDEATSAQAAFIESLSVQQQEMFVFRHELAHMHPENVKMLDNWVGRAPSRANAEWEIDATNRAVNWAERVYGH</sequence>
<evidence type="ECO:0000313" key="1">
    <source>
        <dbReference type="EMBL" id="AMX02306.1"/>
    </source>
</evidence>
<proteinExistence type="predicted"/>
<reference evidence="2" key="1">
    <citation type="submission" date="2016-03" db="EMBL/GenBank/DDBJ databases">
        <authorList>
            <person name="Lee Y.-S."/>
            <person name="Choi Y.-L."/>
        </authorList>
    </citation>
    <scope>NUCLEOTIDE SEQUENCE [LARGE SCALE GENOMIC DNA]</scope>
    <source>
        <strain evidence="2">DAU221</strain>
    </source>
</reference>
<dbReference type="Proteomes" id="UP000076077">
    <property type="component" value="Chromosome"/>
</dbReference>
<dbReference type="AlphaFoldDB" id="A0A143HLE0"/>
<name>A0A143HLE0_MICTH</name>
<gene>
    <name evidence="1" type="ORF">A3224_06665</name>
</gene>
<protein>
    <submittedName>
        <fullName evidence="1">Uncharacterized protein</fullName>
    </submittedName>
</protein>
<organism evidence="1 2">
    <name type="scientific">Microbulbifer thermotolerans</name>
    <dbReference type="NCBI Taxonomy" id="252514"/>
    <lineage>
        <taxon>Bacteria</taxon>
        <taxon>Pseudomonadati</taxon>
        <taxon>Pseudomonadota</taxon>
        <taxon>Gammaproteobacteria</taxon>
        <taxon>Cellvibrionales</taxon>
        <taxon>Microbulbiferaceae</taxon>
        <taxon>Microbulbifer</taxon>
    </lineage>
</organism>
<accession>A0A143HLE0</accession>
<evidence type="ECO:0000313" key="2">
    <source>
        <dbReference type="Proteomes" id="UP000076077"/>
    </source>
</evidence>